<proteinExistence type="predicted"/>
<organism evidence="1 2">
    <name type="scientific">Eiseniibacteriota bacterium</name>
    <dbReference type="NCBI Taxonomy" id="2212470"/>
    <lineage>
        <taxon>Bacteria</taxon>
        <taxon>Candidatus Eiseniibacteriota</taxon>
    </lineage>
</organism>
<reference evidence="1 2" key="1">
    <citation type="submission" date="2020-04" db="EMBL/GenBank/DDBJ databases">
        <title>Metagenomic profiling of ammonia- and methane-oxidizing microorganisms in a Dutch drinking water treatment plant.</title>
        <authorList>
            <person name="Poghosyan L."/>
            <person name="Leucker S."/>
        </authorList>
    </citation>
    <scope>NUCLEOTIDE SEQUENCE [LARGE SCALE GENOMIC DNA]</scope>
    <source>
        <strain evidence="1">S-RSF-IL-03</strain>
    </source>
</reference>
<gene>
    <name evidence="1" type="ORF">HOP12_03700</name>
</gene>
<dbReference type="InterPro" id="IPR017853">
    <property type="entry name" value="GH"/>
</dbReference>
<dbReference type="PROSITE" id="PS51257">
    <property type="entry name" value="PROKAR_LIPOPROTEIN"/>
    <property type="match status" value="1"/>
</dbReference>
<evidence type="ECO:0000313" key="2">
    <source>
        <dbReference type="Proteomes" id="UP000580839"/>
    </source>
</evidence>
<dbReference type="SUPFAM" id="SSF51445">
    <property type="entry name" value="(Trans)glycosidases"/>
    <property type="match status" value="1"/>
</dbReference>
<sequence>MRATPSGRSRRAVQILVALALVAALGSCDSKKDSPRRGLPARTYRMGFMGIPPAPDTALAVQALQMWVPRADAAIHHVGAPWDSMFAGVPLEPIILREIGNIANYYRSLGLKFVLSLDATDGLNRAADDPALVAAGRSLTEPAIQQLMRRYAVLCDSILQPDVLVLASETNLVRLLAPTALYNALVTYANDAAGDVRARNSNVILSASVQVETAWGRLGGPGTYEGISSDLVHFPFAQWIGLSSYPYFSWEHPDSLPLNYYSRLREGLAKPMFVIEGGWASAGPTLAPSSAAIQAAYIRRHAQILDEVQARYWFQLTFTDIDTSQVPPGVNLTPFAFNGMVDKLLIPKLALSEWDANFARPLQP</sequence>
<dbReference type="AlphaFoldDB" id="A0A849SFL3"/>
<protein>
    <recommendedName>
        <fullName evidence="3">Arabinogalactan endo-beta-1,4-galactanase</fullName>
    </recommendedName>
</protein>
<evidence type="ECO:0008006" key="3">
    <source>
        <dbReference type="Google" id="ProtNLM"/>
    </source>
</evidence>
<comment type="caution">
    <text evidence="1">The sequence shown here is derived from an EMBL/GenBank/DDBJ whole genome shotgun (WGS) entry which is preliminary data.</text>
</comment>
<name>A0A849SFL3_UNCEI</name>
<evidence type="ECO:0000313" key="1">
    <source>
        <dbReference type="EMBL" id="NOT33256.1"/>
    </source>
</evidence>
<accession>A0A849SFL3</accession>
<dbReference type="Proteomes" id="UP000580839">
    <property type="component" value="Unassembled WGS sequence"/>
</dbReference>
<dbReference type="EMBL" id="JABFRW010000035">
    <property type="protein sequence ID" value="NOT33256.1"/>
    <property type="molecule type" value="Genomic_DNA"/>
</dbReference>